<name>A0A9D4M2U8_DREPO</name>
<protein>
    <submittedName>
        <fullName evidence="2">Uncharacterized protein</fullName>
    </submittedName>
</protein>
<reference evidence="2" key="2">
    <citation type="submission" date="2020-11" db="EMBL/GenBank/DDBJ databases">
        <authorList>
            <person name="McCartney M.A."/>
            <person name="Auch B."/>
            <person name="Kono T."/>
            <person name="Mallez S."/>
            <person name="Becker A."/>
            <person name="Gohl D.M."/>
            <person name="Silverstein K.A.T."/>
            <person name="Koren S."/>
            <person name="Bechman K.B."/>
            <person name="Herman A."/>
            <person name="Abrahante J.E."/>
            <person name="Garbe J."/>
        </authorList>
    </citation>
    <scope>NUCLEOTIDE SEQUENCE</scope>
    <source>
        <strain evidence="2">Duluth1</strain>
        <tissue evidence="2">Whole animal</tissue>
    </source>
</reference>
<proteinExistence type="predicted"/>
<dbReference type="EMBL" id="JAIWYP010000002">
    <property type="protein sequence ID" value="KAH3869812.1"/>
    <property type="molecule type" value="Genomic_DNA"/>
</dbReference>
<feature type="coiled-coil region" evidence="1">
    <location>
        <begin position="5"/>
        <end position="61"/>
    </location>
</feature>
<evidence type="ECO:0000313" key="3">
    <source>
        <dbReference type="Proteomes" id="UP000828390"/>
    </source>
</evidence>
<accession>A0A9D4M2U8</accession>
<keyword evidence="1" id="KW-0175">Coiled coil</keyword>
<keyword evidence="3" id="KW-1185">Reference proteome</keyword>
<evidence type="ECO:0000256" key="1">
    <source>
        <dbReference type="SAM" id="Coils"/>
    </source>
</evidence>
<gene>
    <name evidence="2" type="ORF">DPMN_032983</name>
</gene>
<reference evidence="2" key="1">
    <citation type="journal article" date="2019" name="bioRxiv">
        <title>The Genome of the Zebra Mussel, Dreissena polymorpha: A Resource for Invasive Species Research.</title>
        <authorList>
            <person name="McCartney M.A."/>
            <person name="Auch B."/>
            <person name="Kono T."/>
            <person name="Mallez S."/>
            <person name="Zhang Y."/>
            <person name="Obille A."/>
            <person name="Becker A."/>
            <person name="Abrahante J.E."/>
            <person name="Garbe J."/>
            <person name="Badalamenti J.P."/>
            <person name="Herman A."/>
            <person name="Mangelson H."/>
            <person name="Liachko I."/>
            <person name="Sullivan S."/>
            <person name="Sone E.D."/>
            <person name="Koren S."/>
            <person name="Silverstein K.A.T."/>
            <person name="Beckman K.B."/>
            <person name="Gohl D.M."/>
        </authorList>
    </citation>
    <scope>NUCLEOTIDE SEQUENCE</scope>
    <source>
        <strain evidence="2">Duluth1</strain>
        <tissue evidence="2">Whole animal</tissue>
    </source>
</reference>
<evidence type="ECO:0000313" key="2">
    <source>
        <dbReference type="EMBL" id="KAH3869812.1"/>
    </source>
</evidence>
<dbReference type="Proteomes" id="UP000828390">
    <property type="component" value="Unassembled WGS sequence"/>
</dbReference>
<sequence>MSADMKQLSNKIQTTLAELNMYKTTQEVNINFVEESYNEKLQEIRELRKKLNADLDGLENSTLKELDEIRTALQTSLKKDIENCRLLKDKLQHLSEAVQSLCDKSKKDLEFIASRKCLDKIHEFESYLKENPVKVQSQIIFQANTDIVQYLTKQSCLGRTIKMNSDQVLTVKGKSEYNLKISSDTSHTCFFVGMCSLPSGHVILADRLNENVKLLDQHYNVSSHCEMSAAARDICKITSSEVAVSLCSGYVQFISVKKGQLLKGREFKVPHEAIGIAHHKGALYVTSGNALYHYTLTGTLIKKLYENIEYEYTGKWMVNIYE</sequence>
<organism evidence="2 3">
    <name type="scientific">Dreissena polymorpha</name>
    <name type="common">Zebra mussel</name>
    <name type="synonym">Mytilus polymorpha</name>
    <dbReference type="NCBI Taxonomy" id="45954"/>
    <lineage>
        <taxon>Eukaryota</taxon>
        <taxon>Metazoa</taxon>
        <taxon>Spiralia</taxon>
        <taxon>Lophotrochozoa</taxon>
        <taxon>Mollusca</taxon>
        <taxon>Bivalvia</taxon>
        <taxon>Autobranchia</taxon>
        <taxon>Heteroconchia</taxon>
        <taxon>Euheterodonta</taxon>
        <taxon>Imparidentia</taxon>
        <taxon>Neoheterodontei</taxon>
        <taxon>Myida</taxon>
        <taxon>Dreissenoidea</taxon>
        <taxon>Dreissenidae</taxon>
        <taxon>Dreissena</taxon>
    </lineage>
</organism>
<dbReference type="AlphaFoldDB" id="A0A9D4M2U8"/>
<comment type="caution">
    <text evidence="2">The sequence shown here is derived from an EMBL/GenBank/DDBJ whole genome shotgun (WGS) entry which is preliminary data.</text>
</comment>